<dbReference type="EMBL" id="JACMSC010000014">
    <property type="protein sequence ID" value="KAG6490666.1"/>
    <property type="molecule type" value="Genomic_DNA"/>
</dbReference>
<dbReference type="AlphaFoldDB" id="A0A8J5KN83"/>
<name>A0A8J5KN83_ZINOF</name>
<protein>
    <submittedName>
        <fullName evidence="2">Uncharacterized protein</fullName>
    </submittedName>
</protein>
<dbReference type="GO" id="GO:0003743">
    <property type="term" value="F:translation initiation factor activity"/>
    <property type="evidence" value="ECO:0007669"/>
    <property type="project" value="InterPro"/>
</dbReference>
<feature type="compositionally biased region" description="Polar residues" evidence="1">
    <location>
        <begin position="422"/>
        <end position="432"/>
    </location>
</feature>
<keyword evidence="3" id="KW-1185">Reference proteome</keyword>
<evidence type="ECO:0000313" key="2">
    <source>
        <dbReference type="EMBL" id="KAG6490666.1"/>
    </source>
</evidence>
<feature type="compositionally biased region" description="Polar residues" evidence="1">
    <location>
        <begin position="465"/>
        <end position="484"/>
    </location>
</feature>
<dbReference type="PANTHER" id="PTHR10938:SF4">
    <property type="entry name" value="TRANSLATION INITIATION FACTOR IF3-1, MITOCHONDRIAL"/>
    <property type="match status" value="1"/>
</dbReference>
<dbReference type="InterPro" id="IPR001288">
    <property type="entry name" value="Translation_initiation_fac_3"/>
</dbReference>
<comment type="caution">
    <text evidence="2">The sequence shown here is derived from an EMBL/GenBank/DDBJ whole genome shotgun (WGS) entry which is preliminary data.</text>
</comment>
<proteinExistence type="predicted"/>
<evidence type="ECO:0000256" key="1">
    <source>
        <dbReference type="SAM" id="MobiDB-lite"/>
    </source>
</evidence>
<reference evidence="2 3" key="1">
    <citation type="submission" date="2020-08" db="EMBL/GenBank/DDBJ databases">
        <title>Plant Genome Project.</title>
        <authorList>
            <person name="Zhang R.-G."/>
        </authorList>
    </citation>
    <scope>NUCLEOTIDE SEQUENCE [LARGE SCALE GENOMIC DNA]</scope>
    <source>
        <tissue evidence="2">Rhizome</tissue>
    </source>
</reference>
<gene>
    <name evidence="2" type="ORF">ZIOFF_051976</name>
</gene>
<dbReference type="Proteomes" id="UP000734854">
    <property type="component" value="Unassembled WGS sequence"/>
</dbReference>
<feature type="region of interest" description="Disordered" evidence="1">
    <location>
        <begin position="304"/>
        <end position="500"/>
    </location>
</feature>
<feature type="compositionally biased region" description="Basic and acidic residues" evidence="1">
    <location>
        <begin position="436"/>
        <end position="447"/>
    </location>
</feature>
<accession>A0A8J5KN83</accession>
<sequence>MSTPTNRGNHTFGVVATLAAVSPLLASPLLASPLPPRSYRFTLPLLTSLLVLASTTDRSRSLCTAVSTGKEGEDLDELLSRLLPLIEDVANVESGPHVVSGQAYVIVRHMKFCTKKSGKKLSEVVDAVSKGLPGTVSRTDAVASNASQDGEAVLSEEKWETIDSPLETEDEALAETINTNNATSHSHSMQKNISGLFHQKDPFPPGASGFAAQGAGQGSSRFALGMSKEPSVAENNRYAGFTAQGAGQGSSRSALGMSNEPSVAENNRYAKRTEVMDQFQHQNVMNRSNAAPYPRAPRYDVKVQQEPIRRGQVHQFDPNQGPLRATKAPDSGDHHRFGVNTSKPCDGDSHRPPNYGNFTTQKAAPHSQHRNSDETLQKQRTVTPIFGNLGATKSPDSGDHHRFGGGNVSKPSDGGSHRPSYGNFTTQKATPHSQHRNSDEKLEKERTVTPIFGNFLSKKPAGAASDQNLGDDSAPDKSSYSPVTSKYGIFSASKVASPRN</sequence>
<dbReference type="PANTHER" id="PTHR10938">
    <property type="entry name" value="TRANSLATION INITIATION FACTOR IF-3"/>
    <property type="match status" value="1"/>
</dbReference>
<evidence type="ECO:0000313" key="3">
    <source>
        <dbReference type="Proteomes" id="UP000734854"/>
    </source>
</evidence>
<feature type="region of interest" description="Disordered" evidence="1">
    <location>
        <begin position="243"/>
        <end position="263"/>
    </location>
</feature>
<organism evidence="2 3">
    <name type="scientific">Zingiber officinale</name>
    <name type="common">Ginger</name>
    <name type="synonym">Amomum zingiber</name>
    <dbReference type="NCBI Taxonomy" id="94328"/>
    <lineage>
        <taxon>Eukaryota</taxon>
        <taxon>Viridiplantae</taxon>
        <taxon>Streptophyta</taxon>
        <taxon>Embryophyta</taxon>
        <taxon>Tracheophyta</taxon>
        <taxon>Spermatophyta</taxon>
        <taxon>Magnoliopsida</taxon>
        <taxon>Liliopsida</taxon>
        <taxon>Zingiberales</taxon>
        <taxon>Zingiberaceae</taxon>
        <taxon>Zingiber</taxon>
    </lineage>
</organism>
<dbReference type="GO" id="GO:0043022">
    <property type="term" value="F:ribosome binding"/>
    <property type="evidence" value="ECO:0007669"/>
    <property type="project" value="TreeGrafter"/>
</dbReference>
<dbReference type="GO" id="GO:0032790">
    <property type="term" value="P:ribosome disassembly"/>
    <property type="evidence" value="ECO:0007669"/>
    <property type="project" value="TreeGrafter"/>
</dbReference>